<proteinExistence type="predicted"/>
<dbReference type="GO" id="GO:0016020">
    <property type="term" value="C:membrane"/>
    <property type="evidence" value="ECO:0007669"/>
    <property type="project" value="InterPro"/>
</dbReference>
<evidence type="ECO:0000313" key="2">
    <source>
        <dbReference type="Proteomes" id="UP001180020"/>
    </source>
</evidence>
<evidence type="ECO:0008006" key="3">
    <source>
        <dbReference type="Google" id="ProtNLM"/>
    </source>
</evidence>
<organism evidence="1 2">
    <name type="scientific">Acorus calamus</name>
    <name type="common">Sweet flag</name>
    <dbReference type="NCBI Taxonomy" id="4465"/>
    <lineage>
        <taxon>Eukaryota</taxon>
        <taxon>Viridiplantae</taxon>
        <taxon>Streptophyta</taxon>
        <taxon>Embryophyta</taxon>
        <taxon>Tracheophyta</taxon>
        <taxon>Spermatophyta</taxon>
        <taxon>Magnoliopsida</taxon>
        <taxon>Liliopsida</taxon>
        <taxon>Acoraceae</taxon>
        <taxon>Acorus</taxon>
    </lineage>
</organism>
<evidence type="ECO:0000313" key="1">
    <source>
        <dbReference type="EMBL" id="KAK1286611.1"/>
    </source>
</evidence>
<gene>
    <name evidence="1" type="ORF">QJS10_CPB20g00736</name>
</gene>
<dbReference type="Pfam" id="PF01066">
    <property type="entry name" value="CDP-OH_P_transf"/>
    <property type="match status" value="1"/>
</dbReference>
<dbReference type="GO" id="GO:0016780">
    <property type="term" value="F:phosphotransferase activity, for other substituted phosphate groups"/>
    <property type="evidence" value="ECO:0007669"/>
    <property type="project" value="InterPro"/>
</dbReference>
<dbReference type="Proteomes" id="UP001180020">
    <property type="component" value="Unassembled WGS sequence"/>
</dbReference>
<dbReference type="EMBL" id="JAUJYO010000020">
    <property type="protein sequence ID" value="KAK1286611.1"/>
    <property type="molecule type" value="Genomic_DNA"/>
</dbReference>
<keyword evidence="2" id="KW-1185">Reference proteome</keyword>
<reference evidence="1" key="2">
    <citation type="submission" date="2023-06" db="EMBL/GenBank/DDBJ databases">
        <authorList>
            <person name="Ma L."/>
            <person name="Liu K.-W."/>
            <person name="Li Z."/>
            <person name="Hsiao Y.-Y."/>
            <person name="Qi Y."/>
            <person name="Fu T."/>
            <person name="Tang G."/>
            <person name="Zhang D."/>
            <person name="Sun W.-H."/>
            <person name="Liu D.-K."/>
            <person name="Li Y."/>
            <person name="Chen G.-Z."/>
            <person name="Liu X.-D."/>
            <person name="Liao X.-Y."/>
            <person name="Jiang Y.-T."/>
            <person name="Yu X."/>
            <person name="Hao Y."/>
            <person name="Huang J."/>
            <person name="Zhao X.-W."/>
            <person name="Ke S."/>
            <person name="Chen Y.-Y."/>
            <person name="Wu W.-L."/>
            <person name="Hsu J.-L."/>
            <person name="Lin Y.-F."/>
            <person name="Huang M.-D."/>
            <person name="Li C.-Y."/>
            <person name="Huang L."/>
            <person name="Wang Z.-W."/>
            <person name="Zhao X."/>
            <person name="Zhong W.-Y."/>
            <person name="Peng D.-H."/>
            <person name="Ahmad S."/>
            <person name="Lan S."/>
            <person name="Zhang J.-S."/>
            <person name="Tsai W.-C."/>
            <person name="Van De Peer Y."/>
            <person name="Liu Z.-J."/>
        </authorList>
    </citation>
    <scope>NUCLEOTIDE SEQUENCE</scope>
    <source>
        <strain evidence="1">CP</strain>
        <tissue evidence="1">Leaves</tissue>
    </source>
</reference>
<sequence>MGGGRRIGGLARVAEGWRFVSAASTAFYMNGWWGTTATTGIFIAAAITDWLDGYLARKVDLG</sequence>
<comment type="caution">
    <text evidence="1">The sequence shown here is derived from an EMBL/GenBank/DDBJ whole genome shotgun (WGS) entry which is preliminary data.</text>
</comment>
<reference evidence="1" key="1">
    <citation type="journal article" date="2023" name="Nat. Commun.">
        <title>Diploid and tetraploid genomes of Acorus and the evolution of monocots.</title>
        <authorList>
            <person name="Ma L."/>
            <person name="Liu K.W."/>
            <person name="Li Z."/>
            <person name="Hsiao Y.Y."/>
            <person name="Qi Y."/>
            <person name="Fu T."/>
            <person name="Tang G.D."/>
            <person name="Zhang D."/>
            <person name="Sun W.H."/>
            <person name="Liu D.K."/>
            <person name="Li Y."/>
            <person name="Chen G.Z."/>
            <person name="Liu X.D."/>
            <person name="Liao X.Y."/>
            <person name="Jiang Y.T."/>
            <person name="Yu X."/>
            <person name="Hao Y."/>
            <person name="Huang J."/>
            <person name="Zhao X.W."/>
            <person name="Ke S."/>
            <person name="Chen Y.Y."/>
            <person name="Wu W.L."/>
            <person name="Hsu J.L."/>
            <person name="Lin Y.F."/>
            <person name="Huang M.D."/>
            <person name="Li C.Y."/>
            <person name="Huang L."/>
            <person name="Wang Z.W."/>
            <person name="Zhao X."/>
            <person name="Zhong W.Y."/>
            <person name="Peng D.H."/>
            <person name="Ahmad S."/>
            <person name="Lan S."/>
            <person name="Zhang J.S."/>
            <person name="Tsai W.C."/>
            <person name="Van de Peer Y."/>
            <person name="Liu Z.J."/>
        </authorList>
    </citation>
    <scope>NUCLEOTIDE SEQUENCE</scope>
    <source>
        <strain evidence="1">CP</strain>
    </source>
</reference>
<accession>A0AAV9CCM8</accession>
<dbReference type="GO" id="GO:0008654">
    <property type="term" value="P:phospholipid biosynthetic process"/>
    <property type="evidence" value="ECO:0007669"/>
    <property type="project" value="InterPro"/>
</dbReference>
<dbReference type="InterPro" id="IPR043130">
    <property type="entry name" value="CDP-OH_PTrfase_TM_dom"/>
</dbReference>
<name>A0AAV9CCM8_ACOCL</name>
<dbReference type="AlphaFoldDB" id="A0AAV9CCM8"/>
<dbReference type="Gene3D" id="1.20.120.1760">
    <property type="match status" value="1"/>
</dbReference>
<dbReference type="InterPro" id="IPR000462">
    <property type="entry name" value="CDP-OH_P_trans"/>
</dbReference>
<protein>
    <recommendedName>
        <fullName evidence="3">CDP-diacylglycerol--glycerol-3-phosphate 3-phosphatidyltransferase</fullName>
    </recommendedName>
</protein>